<organism evidence="3 4">
    <name type="scientific">Paenibacillus residui</name>
    <dbReference type="NCBI Taxonomy" id="629724"/>
    <lineage>
        <taxon>Bacteria</taxon>
        <taxon>Bacillati</taxon>
        <taxon>Bacillota</taxon>
        <taxon>Bacilli</taxon>
        <taxon>Bacillales</taxon>
        <taxon>Paenibacillaceae</taxon>
        <taxon>Paenibacillus</taxon>
    </lineage>
</organism>
<comment type="caution">
    <text evidence="3">The sequence shown here is derived from an EMBL/GenBank/DDBJ whole genome shotgun (WGS) entry which is preliminary data.</text>
</comment>
<dbReference type="InterPro" id="IPR037069">
    <property type="entry name" value="AcylCoA_DH/ox_N_sf"/>
</dbReference>
<dbReference type="InterPro" id="IPR013107">
    <property type="entry name" value="Acyl-CoA_DH_C"/>
</dbReference>
<evidence type="ECO:0000259" key="2">
    <source>
        <dbReference type="Pfam" id="PF08028"/>
    </source>
</evidence>
<dbReference type="SUPFAM" id="SSF47203">
    <property type="entry name" value="Acyl-CoA dehydrogenase C-terminal domain-like"/>
    <property type="match status" value="1"/>
</dbReference>
<proteinExistence type="predicted"/>
<dbReference type="PANTHER" id="PTHR43884">
    <property type="entry name" value="ACYL-COA DEHYDROGENASE"/>
    <property type="match status" value="1"/>
</dbReference>
<dbReference type="Pfam" id="PF08028">
    <property type="entry name" value="Acyl-CoA_dh_2"/>
    <property type="match status" value="1"/>
</dbReference>
<gene>
    <name evidence="3" type="ORF">ACFQ03_07580</name>
</gene>
<sequence>MLNKEQISQIREQSIGWDRFMAIPPEMLEIIYELRLFKLFVPDELGGRMTPLPKALQWFEQCSWADGSFGWLVTIGAGGGFFVPYMDASTARRLFSGREAVVAGSGYPSGTARRVEGGYEVSGRWQYCSGSTHATLFTANAYITDESDSSGQKMRSFIFRPEQVDIVRDWTAFGLRATESHTITVDRVFVPEEMTFDLAGKPIHYNDPIYSYPFLPFAQSSFAAVALGIAKHLVEEARRVTDHNREAWGATGRYFSVRNKIKQTEDRWQRAADAFYGCIQQSWNRHVEGLPHTEEQQQEVSRVCKTTASMALACGQALFPYMGIRSVMEDAPINRIWRDLQTACQHSLLVSFDD</sequence>
<reference evidence="4" key="1">
    <citation type="journal article" date="2019" name="Int. J. Syst. Evol. Microbiol.">
        <title>The Global Catalogue of Microorganisms (GCM) 10K type strain sequencing project: providing services to taxonomists for standard genome sequencing and annotation.</title>
        <authorList>
            <consortium name="The Broad Institute Genomics Platform"/>
            <consortium name="The Broad Institute Genome Sequencing Center for Infectious Disease"/>
            <person name="Wu L."/>
            <person name="Ma J."/>
        </authorList>
    </citation>
    <scope>NUCLEOTIDE SEQUENCE [LARGE SCALE GENOMIC DNA]</scope>
    <source>
        <strain evidence="4">CCUG 57263</strain>
    </source>
</reference>
<feature type="domain" description="Acyl-CoA dehydrogenase C-terminal" evidence="2">
    <location>
        <begin position="221"/>
        <end position="349"/>
    </location>
</feature>
<dbReference type="Gene3D" id="1.10.540.10">
    <property type="entry name" value="Acyl-CoA dehydrogenase/oxidase, N-terminal domain"/>
    <property type="match status" value="1"/>
</dbReference>
<evidence type="ECO:0000313" key="4">
    <source>
        <dbReference type="Proteomes" id="UP001597120"/>
    </source>
</evidence>
<dbReference type="RefSeq" id="WP_379287220.1">
    <property type="nucleotide sequence ID" value="NZ_JBHTIU010000027.1"/>
</dbReference>
<dbReference type="PANTHER" id="PTHR43884:SF12">
    <property type="entry name" value="ISOVALERYL-COA DEHYDROGENASE, MITOCHONDRIAL-RELATED"/>
    <property type="match status" value="1"/>
</dbReference>
<dbReference type="EMBL" id="JBHTIU010000027">
    <property type="protein sequence ID" value="MFD0869006.1"/>
    <property type="molecule type" value="Genomic_DNA"/>
</dbReference>
<dbReference type="InterPro" id="IPR046373">
    <property type="entry name" value="Acyl-CoA_Oxase/DH_mid-dom_sf"/>
</dbReference>
<dbReference type="InterPro" id="IPR036250">
    <property type="entry name" value="AcylCo_DH-like_C"/>
</dbReference>
<keyword evidence="1" id="KW-0560">Oxidoreductase</keyword>
<dbReference type="SUPFAM" id="SSF56645">
    <property type="entry name" value="Acyl-CoA dehydrogenase NM domain-like"/>
    <property type="match status" value="1"/>
</dbReference>
<dbReference type="Gene3D" id="1.20.140.10">
    <property type="entry name" value="Butyryl-CoA Dehydrogenase, subunit A, domain 3"/>
    <property type="match status" value="1"/>
</dbReference>
<keyword evidence="4" id="KW-1185">Reference proteome</keyword>
<dbReference type="InterPro" id="IPR009100">
    <property type="entry name" value="AcylCoA_DH/oxidase_NM_dom_sf"/>
</dbReference>
<name>A0ABW3D7Q4_9BACL</name>
<protein>
    <submittedName>
        <fullName evidence="3">Acyl-CoA dehydrogenase</fullName>
    </submittedName>
</protein>
<dbReference type="Proteomes" id="UP001597120">
    <property type="component" value="Unassembled WGS sequence"/>
</dbReference>
<dbReference type="PIRSF" id="PIRSF016578">
    <property type="entry name" value="HsaA"/>
    <property type="match status" value="1"/>
</dbReference>
<dbReference type="Gene3D" id="2.40.110.10">
    <property type="entry name" value="Butyryl-CoA Dehydrogenase, subunit A, domain 2"/>
    <property type="match status" value="1"/>
</dbReference>
<accession>A0ABW3D7Q4</accession>
<evidence type="ECO:0000256" key="1">
    <source>
        <dbReference type="ARBA" id="ARBA00023002"/>
    </source>
</evidence>
<evidence type="ECO:0000313" key="3">
    <source>
        <dbReference type="EMBL" id="MFD0869006.1"/>
    </source>
</evidence>